<reference evidence="1 2" key="1">
    <citation type="submission" date="2021-04" db="EMBL/GenBank/DDBJ databases">
        <title>Metabacillus sp. strain KIGAM252 whole genome sequence.</title>
        <authorList>
            <person name="Seo M.-J."/>
            <person name="Cho E.-S."/>
            <person name="Hwang C.Y."/>
            <person name="Yoon D.J."/>
        </authorList>
    </citation>
    <scope>NUCLEOTIDE SEQUENCE [LARGE SCALE GENOMIC DNA]</scope>
    <source>
        <strain evidence="1 2">KIGAM252</strain>
    </source>
</reference>
<dbReference type="EMBL" id="JAGVRK010000001">
    <property type="protein sequence ID" value="MBS2968712.1"/>
    <property type="molecule type" value="Genomic_DNA"/>
</dbReference>
<evidence type="ECO:0000313" key="2">
    <source>
        <dbReference type="Proteomes" id="UP000682403"/>
    </source>
</evidence>
<dbReference type="RefSeq" id="WP_211557719.1">
    <property type="nucleotide sequence ID" value="NZ_JAGVRK010000001.1"/>
</dbReference>
<gene>
    <name evidence="1" type="ORF">J9317_08070</name>
</gene>
<evidence type="ECO:0008006" key="3">
    <source>
        <dbReference type="Google" id="ProtNLM"/>
    </source>
</evidence>
<sequence>MRDIETFQLSKGEWLVAASDNAGAIGEKAEDQVNAPLEIVAKHTLRVALMECMSAGAYPFSIMLHNFNGEEAWERIEGSCRELLDEAGIGKVSISGSTESNMKMIQSALGITVLGKASIVRTGHTPNGAGFAVIGQPLVGSEVLDKKDRMIPMSLFLKLLAHPAVYELIPAGSKGIAHEIKSLCPHARFIECELDMHKSAGPASCVIMSYDKAFNIELIKLSGGLFHSVSLTG</sequence>
<name>A0ABS5LDA1_9BACI</name>
<comment type="caution">
    <text evidence="1">The sequence shown here is derived from an EMBL/GenBank/DDBJ whole genome shotgun (WGS) entry which is preliminary data.</text>
</comment>
<accession>A0ABS5LDA1</accession>
<keyword evidence="2" id="KW-1185">Reference proteome</keyword>
<evidence type="ECO:0000313" key="1">
    <source>
        <dbReference type="EMBL" id="MBS2968712.1"/>
    </source>
</evidence>
<proteinExistence type="predicted"/>
<dbReference type="Proteomes" id="UP000682403">
    <property type="component" value="Unassembled WGS sequence"/>
</dbReference>
<protein>
    <recommendedName>
        <fullName evidence="3">ATP-binding protein</fullName>
    </recommendedName>
</protein>
<organism evidence="1 2">
    <name type="scientific">Metabacillus flavus</name>
    <dbReference type="NCBI Taxonomy" id="2823519"/>
    <lineage>
        <taxon>Bacteria</taxon>
        <taxon>Bacillati</taxon>
        <taxon>Bacillota</taxon>
        <taxon>Bacilli</taxon>
        <taxon>Bacillales</taxon>
        <taxon>Bacillaceae</taxon>
        <taxon>Metabacillus</taxon>
    </lineage>
</organism>